<evidence type="ECO:0000313" key="1">
    <source>
        <dbReference type="EMBL" id="MCW9713365.1"/>
    </source>
</evidence>
<gene>
    <name evidence="1" type="ORF">LQ318_10640</name>
</gene>
<dbReference type="RefSeq" id="WP_265789982.1">
    <property type="nucleotide sequence ID" value="NZ_BAABRS010000002.1"/>
</dbReference>
<protein>
    <submittedName>
        <fullName evidence="1">DUF4276 family protein</fullName>
    </submittedName>
</protein>
<dbReference type="EMBL" id="JAJNDC010000002">
    <property type="protein sequence ID" value="MCW9713365.1"/>
    <property type="molecule type" value="Genomic_DNA"/>
</dbReference>
<reference evidence="1 2" key="1">
    <citation type="submission" date="2021-11" db="EMBL/GenBank/DDBJ databases">
        <title>Aliifidinibius sp. nov., a new bacterium isolated from saline soil.</title>
        <authorList>
            <person name="Galisteo C."/>
            <person name="De La Haba R."/>
            <person name="Sanchez-Porro C."/>
            <person name="Ventosa A."/>
        </authorList>
    </citation>
    <scope>NUCLEOTIDE SEQUENCE [LARGE SCALE GENOMIC DNA]</scope>
    <source>
        <strain evidence="1 2">KACC 190600</strain>
    </source>
</reference>
<sequence>MIRVHILVEGDTEESFVNRILAPHFARTNIVTTVNRVTTKTDYRSGRVYRGGLSTFGKVENELTKLLNEDDSRYVTTMFDLYAIPNDFPHYSIAMNEQNGSAKAITIERGLISHFDNRRFIPYIQTHEFESLLFSDVNRIDDCLNILHEVSNSNLQQVRDEFNTPEDINDNPDTAPSKRIKNMYEGYDKVTDGVMIAEDIGIEGMRNECQHFNDWVTEIENLKPIS</sequence>
<comment type="caution">
    <text evidence="1">The sequence shown here is derived from an EMBL/GenBank/DDBJ whole genome shotgun (WGS) entry which is preliminary data.</text>
</comment>
<evidence type="ECO:0000313" key="2">
    <source>
        <dbReference type="Proteomes" id="UP001207337"/>
    </source>
</evidence>
<organism evidence="1 2">
    <name type="scientific">Fodinibius salicampi</name>
    <dbReference type="NCBI Taxonomy" id="1920655"/>
    <lineage>
        <taxon>Bacteria</taxon>
        <taxon>Pseudomonadati</taxon>
        <taxon>Balneolota</taxon>
        <taxon>Balneolia</taxon>
        <taxon>Balneolales</taxon>
        <taxon>Balneolaceae</taxon>
        <taxon>Fodinibius</taxon>
    </lineage>
</organism>
<dbReference type="Proteomes" id="UP001207337">
    <property type="component" value="Unassembled WGS sequence"/>
</dbReference>
<name>A0ABT3PZT9_9BACT</name>
<proteinExistence type="predicted"/>
<keyword evidence="2" id="KW-1185">Reference proteome</keyword>
<dbReference type="InterPro" id="IPR025455">
    <property type="entry name" value="DUF4276"/>
</dbReference>
<accession>A0ABT3PZT9</accession>
<dbReference type="Pfam" id="PF14103">
    <property type="entry name" value="DUF4276"/>
    <property type="match status" value="1"/>
</dbReference>